<dbReference type="Gene3D" id="2.60.120.620">
    <property type="entry name" value="q2cbj1_9rhob like domain"/>
    <property type="match status" value="1"/>
</dbReference>
<dbReference type="GO" id="GO:0051213">
    <property type="term" value="F:dioxygenase activity"/>
    <property type="evidence" value="ECO:0007669"/>
    <property type="project" value="UniProtKB-KW"/>
</dbReference>
<sequence length="339" mass="38114">MIQLKTRRGLTVHVPETDAEDPSPKFAPADTSAILDYYRENGYVVIRGLFDGSTCDAIRALWDAEIKAFDGFIYRQASAVPERNILNSQGWVMNPILNLQSVDPHRFPKFRHCATENILTSAELSQAFNAVLGEAPKIVQSMYFEGNTATSEHQDSFYLDSEHIGSMAAAWVALEDISPTAGRFFVCPKSHKTDYVAHNAANSIVGDYESYFVSIIDKVRQLNMEIRAPKLDRGDVLLWNALTIHGSLDSHDPLRSRSSITCHAIAQSHRFLQLHTRIRALKTDRVGHAQIARPKDLALLKNRVIFWVETNFPHGFAWLKKNAIRLLMKRNTATARAVG</sequence>
<comment type="caution">
    <text evidence="2">The sequence shown here is derived from an EMBL/GenBank/DDBJ whole genome shotgun (WGS) entry which is preliminary data.</text>
</comment>
<keyword evidence="2" id="KW-0223">Dioxygenase</keyword>
<dbReference type="RefSeq" id="WP_315650908.1">
    <property type="nucleotide sequence ID" value="NZ_JAVXZY010000005.1"/>
</dbReference>
<evidence type="ECO:0000256" key="1">
    <source>
        <dbReference type="ARBA" id="ARBA00001954"/>
    </source>
</evidence>
<dbReference type="Proteomes" id="UP001246372">
    <property type="component" value="Unassembled WGS sequence"/>
</dbReference>
<name>A0ABU3PCN8_9BURK</name>
<dbReference type="InterPro" id="IPR008775">
    <property type="entry name" value="Phytyl_CoA_dOase-like"/>
</dbReference>
<dbReference type="SUPFAM" id="SSF51197">
    <property type="entry name" value="Clavaminate synthase-like"/>
    <property type="match status" value="1"/>
</dbReference>
<reference evidence="2" key="1">
    <citation type="submission" date="2023-09" db="EMBL/GenBank/DDBJ databases">
        <title>Paucibacter sp. APW11 Genome sequencing and assembly.</title>
        <authorList>
            <person name="Kim I."/>
        </authorList>
    </citation>
    <scope>NUCLEOTIDE SEQUENCE</scope>
    <source>
        <strain evidence="2">APW11</strain>
    </source>
</reference>
<keyword evidence="2" id="KW-0560">Oxidoreductase</keyword>
<proteinExistence type="predicted"/>
<comment type="cofactor">
    <cofactor evidence="1">
        <name>Fe(2+)</name>
        <dbReference type="ChEBI" id="CHEBI:29033"/>
    </cofactor>
</comment>
<protein>
    <submittedName>
        <fullName evidence="2">Phytanoyl-CoA dioxygenase family protein</fullName>
    </submittedName>
</protein>
<dbReference type="EMBL" id="JAVXZY010000005">
    <property type="protein sequence ID" value="MDT9000341.1"/>
    <property type="molecule type" value="Genomic_DNA"/>
</dbReference>
<organism evidence="2 3">
    <name type="scientific">Roseateles aquae</name>
    <dbReference type="NCBI Taxonomy" id="3077235"/>
    <lineage>
        <taxon>Bacteria</taxon>
        <taxon>Pseudomonadati</taxon>
        <taxon>Pseudomonadota</taxon>
        <taxon>Betaproteobacteria</taxon>
        <taxon>Burkholderiales</taxon>
        <taxon>Sphaerotilaceae</taxon>
        <taxon>Roseateles</taxon>
    </lineage>
</organism>
<dbReference type="Pfam" id="PF05721">
    <property type="entry name" value="PhyH"/>
    <property type="match status" value="1"/>
</dbReference>
<keyword evidence="3" id="KW-1185">Reference proteome</keyword>
<evidence type="ECO:0000313" key="2">
    <source>
        <dbReference type="EMBL" id="MDT9000341.1"/>
    </source>
</evidence>
<evidence type="ECO:0000313" key="3">
    <source>
        <dbReference type="Proteomes" id="UP001246372"/>
    </source>
</evidence>
<dbReference type="PANTHER" id="PTHR20883">
    <property type="entry name" value="PHYTANOYL-COA DIOXYGENASE DOMAIN CONTAINING 1"/>
    <property type="match status" value="1"/>
</dbReference>
<accession>A0ABU3PCN8</accession>
<gene>
    <name evidence="2" type="ORF">RQP53_13790</name>
</gene>
<dbReference type="PANTHER" id="PTHR20883:SF48">
    <property type="entry name" value="ECTOINE DIOXYGENASE"/>
    <property type="match status" value="1"/>
</dbReference>